<name>A0ABC8TEY1_9AQUA</name>
<evidence type="ECO:0000313" key="2">
    <source>
        <dbReference type="EMBL" id="CAK9165808.1"/>
    </source>
</evidence>
<dbReference type="EMBL" id="CAUOFW020004458">
    <property type="protein sequence ID" value="CAK9165808.1"/>
    <property type="molecule type" value="Genomic_DNA"/>
</dbReference>
<comment type="caution">
    <text evidence="2">The sequence shown here is derived from an EMBL/GenBank/DDBJ whole genome shotgun (WGS) entry which is preliminary data.</text>
</comment>
<sequence length="136" mass="15600">MRSANEVEMVGTDDIGVSNGVIQNSNENVRTQPEKKNKRKRIDSRVEDIKKTLTSFLSGSSQVLGDMAKHMGYAHDVADKRARVYGILEQIEGLNFFDRIRAGQMFVNDQKRVDYFFSLPDIEKPYWLQMLLNGKL</sequence>
<organism evidence="2 3">
    <name type="scientific">Ilex paraguariensis</name>
    <name type="common">yerba mate</name>
    <dbReference type="NCBI Taxonomy" id="185542"/>
    <lineage>
        <taxon>Eukaryota</taxon>
        <taxon>Viridiplantae</taxon>
        <taxon>Streptophyta</taxon>
        <taxon>Embryophyta</taxon>
        <taxon>Tracheophyta</taxon>
        <taxon>Spermatophyta</taxon>
        <taxon>Magnoliopsida</taxon>
        <taxon>eudicotyledons</taxon>
        <taxon>Gunneridae</taxon>
        <taxon>Pentapetalae</taxon>
        <taxon>asterids</taxon>
        <taxon>campanulids</taxon>
        <taxon>Aquifoliales</taxon>
        <taxon>Aquifoliaceae</taxon>
        <taxon>Ilex</taxon>
    </lineage>
</organism>
<accession>A0ABC8TEY1</accession>
<evidence type="ECO:0000256" key="1">
    <source>
        <dbReference type="SAM" id="MobiDB-lite"/>
    </source>
</evidence>
<keyword evidence="3" id="KW-1185">Reference proteome</keyword>
<proteinExistence type="predicted"/>
<feature type="region of interest" description="Disordered" evidence="1">
    <location>
        <begin position="16"/>
        <end position="43"/>
    </location>
</feature>
<dbReference type="AlphaFoldDB" id="A0ABC8TEY1"/>
<feature type="compositionally biased region" description="Polar residues" evidence="1">
    <location>
        <begin position="20"/>
        <end position="31"/>
    </location>
</feature>
<dbReference type="Proteomes" id="UP001642360">
    <property type="component" value="Unassembled WGS sequence"/>
</dbReference>
<protein>
    <submittedName>
        <fullName evidence="2">Uncharacterized protein</fullName>
    </submittedName>
</protein>
<evidence type="ECO:0000313" key="3">
    <source>
        <dbReference type="Proteomes" id="UP001642360"/>
    </source>
</evidence>
<gene>
    <name evidence="2" type="ORF">ILEXP_LOCUS34978</name>
</gene>
<reference evidence="2 3" key="1">
    <citation type="submission" date="2024-02" db="EMBL/GenBank/DDBJ databases">
        <authorList>
            <person name="Vignale AGUSTIN F."/>
            <person name="Sosa J E."/>
            <person name="Modenutti C."/>
        </authorList>
    </citation>
    <scope>NUCLEOTIDE SEQUENCE [LARGE SCALE GENOMIC DNA]</scope>
</reference>